<dbReference type="AlphaFoldDB" id="A0AAW2CI95"/>
<dbReference type="InterPro" id="IPR001878">
    <property type="entry name" value="Znf_CCHC"/>
</dbReference>
<gene>
    <name evidence="4" type="ORF">SO802_017424</name>
</gene>
<dbReference type="Pfam" id="PF14392">
    <property type="entry name" value="zf-CCHC_4"/>
    <property type="match status" value="1"/>
</dbReference>
<dbReference type="PROSITE" id="PS50158">
    <property type="entry name" value="ZF_CCHC"/>
    <property type="match status" value="1"/>
</dbReference>
<dbReference type="Proteomes" id="UP001459277">
    <property type="component" value="Unassembled WGS sequence"/>
</dbReference>
<dbReference type="EMBL" id="JAZDWU010000006">
    <property type="protein sequence ID" value="KAK9997821.1"/>
    <property type="molecule type" value="Genomic_DNA"/>
</dbReference>
<dbReference type="PANTHER" id="PTHR31949">
    <property type="entry name" value="GASTRIC MUCIN-LIKE PROTEIN"/>
    <property type="match status" value="1"/>
</dbReference>
<organism evidence="4 5">
    <name type="scientific">Lithocarpus litseifolius</name>
    <dbReference type="NCBI Taxonomy" id="425828"/>
    <lineage>
        <taxon>Eukaryota</taxon>
        <taxon>Viridiplantae</taxon>
        <taxon>Streptophyta</taxon>
        <taxon>Embryophyta</taxon>
        <taxon>Tracheophyta</taxon>
        <taxon>Spermatophyta</taxon>
        <taxon>Magnoliopsida</taxon>
        <taxon>eudicotyledons</taxon>
        <taxon>Gunneridae</taxon>
        <taxon>Pentapetalae</taxon>
        <taxon>rosids</taxon>
        <taxon>fabids</taxon>
        <taxon>Fagales</taxon>
        <taxon>Fagaceae</taxon>
        <taxon>Lithocarpus</taxon>
    </lineage>
</organism>
<sequence>MNGGGRRIPKKGERKEKDEELILFRELHKREKDRNNMSLLQPVSDEYVIINNATAPSAGGNYPLYRIPFAKKAAGTFESLATDNGKNDYDWLKTPPATPLFPSLEMEATAPELVLQKELPITRPPSRVQRLRQVSLTPEEGEVIQVRSEHHKQILEECSLSLLGEGDEGFLSKLSICAYLGSSVGLPFDRINEEAVRDIGKAIGRVIEVDCKAIVSDQARFLHIRVEMPIDKPIRRGAPVLSPEGDQVWVAFQYERLLGLCFQCGLLGHEAKSCTIRPREGEETPYGEWLRAGFPRPKFQQTQAPPTPPCRDQGDSSARAPPMSGHTPETPPVRHMINGINEGVIDIHPVLNEHKKPSVTSQDNSENSPDFMMHTEINGIEHNPENHGARLVSVPISSVDNVERKDSKTLANTSKRESRDTKQKPNAKTPKFKKTPRLEHDATSKPMVSEGLVGKKRTCEVEYEVVEGRKCTKTCTTAVAVT</sequence>
<protein>
    <recommendedName>
        <fullName evidence="3">CCHC-type domain-containing protein</fullName>
    </recommendedName>
</protein>
<evidence type="ECO:0000259" key="3">
    <source>
        <dbReference type="PROSITE" id="PS50158"/>
    </source>
</evidence>
<comment type="caution">
    <text evidence="4">The sequence shown here is derived from an EMBL/GenBank/DDBJ whole genome shotgun (WGS) entry which is preliminary data.</text>
</comment>
<dbReference type="GO" id="GO:0043622">
    <property type="term" value="P:cortical microtubule organization"/>
    <property type="evidence" value="ECO:0007669"/>
    <property type="project" value="TreeGrafter"/>
</dbReference>
<feature type="domain" description="CCHC-type" evidence="3">
    <location>
        <begin position="261"/>
        <end position="274"/>
    </location>
</feature>
<dbReference type="GO" id="GO:0008270">
    <property type="term" value="F:zinc ion binding"/>
    <property type="evidence" value="ECO:0007669"/>
    <property type="project" value="UniProtKB-KW"/>
</dbReference>
<keyword evidence="1" id="KW-0479">Metal-binding</keyword>
<keyword evidence="5" id="KW-1185">Reference proteome</keyword>
<feature type="region of interest" description="Disordered" evidence="2">
    <location>
        <begin position="395"/>
        <end position="449"/>
    </location>
</feature>
<dbReference type="GO" id="GO:0055028">
    <property type="term" value="C:cortical microtubule"/>
    <property type="evidence" value="ECO:0007669"/>
    <property type="project" value="TreeGrafter"/>
</dbReference>
<evidence type="ECO:0000256" key="2">
    <source>
        <dbReference type="SAM" id="MobiDB-lite"/>
    </source>
</evidence>
<keyword evidence="1" id="KW-0862">Zinc</keyword>
<dbReference type="InterPro" id="IPR025836">
    <property type="entry name" value="Zn_knuckle_CX2CX4HX4C"/>
</dbReference>
<evidence type="ECO:0000313" key="4">
    <source>
        <dbReference type="EMBL" id="KAK9997821.1"/>
    </source>
</evidence>
<evidence type="ECO:0000313" key="5">
    <source>
        <dbReference type="Proteomes" id="UP001459277"/>
    </source>
</evidence>
<accession>A0AAW2CI95</accession>
<reference evidence="4 5" key="1">
    <citation type="submission" date="2024-01" db="EMBL/GenBank/DDBJ databases">
        <title>A telomere-to-telomere, gap-free genome of sweet tea (Lithocarpus litseifolius).</title>
        <authorList>
            <person name="Zhou J."/>
        </authorList>
    </citation>
    <scope>NUCLEOTIDE SEQUENCE [LARGE SCALE GENOMIC DNA]</scope>
    <source>
        <strain evidence="4">Zhou-2022a</strain>
        <tissue evidence="4">Leaf</tissue>
    </source>
</reference>
<dbReference type="GO" id="GO:0003676">
    <property type="term" value="F:nucleic acid binding"/>
    <property type="evidence" value="ECO:0007669"/>
    <property type="project" value="InterPro"/>
</dbReference>
<evidence type="ECO:0000256" key="1">
    <source>
        <dbReference type="PROSITE-ProRule" id="PRU00047"/>
    </source>
</evidence>
<proteinExistence type="predicted"/>
<feature type="region of interest" description="Disordered" evidence="2">
    <location>
        <begin position="297"/>
        <end position="334"/>
    </location>
</feature>
<name>A0AAW2CI95_9ROSI</name>
<keyword evidence="1" id="KW-0863">Zinc-finger</keyword>
<feature type="compositionally biased region" description="Basic and acidic residues" evidence="2">
    <location>
        <begin position="401"/>
        <end position="423"/>
    </location>
</feature>
<dbReference type="PANTHER" id="PTHR31949:SF6">
    <property type="entry name" value="DUF4005 DOMAIN-CONTAINING PROTEIN"/>
    <property type="match status" value="1"/>
</dbReference>